<dbReference type="OrthoDB" id="6605717at2759"/>
<accession>A0A6G0T0D4</accession>
<feature type="region of interest" description="Disordered" evidence="1">
    <location>
        <begin position="287"/>
        <end position="330"/>
    </location>
</feature>
<dbReference type="SMART" id="SM00343">
    <property type="entry name" value="ZnF_C2HC"/>
    <property type="match status" value="2"/>
</dbReference>
<feature type="region of interest" description="Disordered" evidence="1">
    <location>
        <begin position="340"/>
        <end position="359"/>
    </location>
</feature>
<comment type="caution">
    <text evidence="3">The sequence shown here is derived from an EMBL/GenBank/DDBJ whole genome shotgun (WGS) entry which is preliminary data.</text>
</comment>
<dbReference type="InterPro" id="IPR036875">
    <property type="entry name" value="Znf_CCHC_sf"/>
</dbReference>
<reference evidence="3 4" key="1">
    <citation type="submission" date="2019-08" db="EMBL/GenBank/DDBJ databases">
        <title>The genome of the soybean aphid Biotype 1, its phylome, world population structure and adaptation to the North American continent.</title>
        <authorList>
            <person name="Giordano R."/>
            <person name="Donthu R.K."/>
            <person name="Hernandez A.G."/>
            <person name="Wright C.L."/>
            <person name="Zimin A.V."/>
        </authorList>
    </citation>
    <scope>NUCLEOTIDE SEQUENCE [LARGE SCALE GENOMIC DNA]</scope>
    <source>
        <tissue evidence="3">Whole aphids</tissue>
    </source>
</reference>
<dbReference type="AlphaFoldDB" id="A0A6G0T0D4"/>
<protein>
    <recommendedName>
        <fullName evidence="2">CCHC-type domain-containing protein</fullName>
    </recommendedName>
</protein>
<gene>
    <name evidence="3" type="ORF">AGLY_015475</name>
</gene>
<proteinExistence type="predicted"/>
<feature type="compositionally biased region" description="Basic residues" evidence="1">
    <location>
        <begin position="341"/>
        <end position="352"/>
    </location>
</feature>
<sequence length="613" mass="68136">MPDKPLNLRIGELIVKMTSTAKYLGVTFDQKRTFSNNLAEKASDTVGLYSRLLSIAKSNWGLGHTVTKLIYNSVFIPRMSYAASTWTIECMKHYRHRNCAQMAQRRPLLAIMGVYKSIDCRTASHRRSTPPLNLELERITRVESGKVAVRRGEARAIEAAIKEKQYNIEGMHFWERRWVANTKSALRRDFPLQVGEGCLDSGGDSGRPEPRASSLPERVRSIGRDLDKLLLAEKEKKKLSAAVHKAILEIRGRYEEILDEVSHQNVILEGRLEEARAGHVCGASERRRVKTTTENPMPPSQEVAKTKPPKAAATKKPPKKKPVEVPVPPAKDKGQFTVVVSKKKKRKKKKKGCNGAAVHGVPVAPEKTAKAMERVKARAPARAFIVSAEGASAGEARKKLWADLVKEVGVPGISRAANLPRGDILVKPADEGTYKALKDMEAAGKTVKEEKARWPTVLIYDVDRDVESSKLSGMIMEQNPELGLEKESVVPLFMKGSKAEEQVWWVCSVRPSHFRTVVGKSLYIGMSRCRVKEYVDIVRCFKCQRFGHRAAMCQAKVDTCGRCAVQGHRARDCQGGPVKCANCGLKFQSGHSDCVAMVKATFMVARRTDFGPK</sequence>
<organism evidence="3 4">
    <name type="scientific">Aphis glycines</name>
    <name type="common">Soybean aphid</name>
    <dbReference type="NCBI Taxonomy" id="307491"/>
    <lineage>
        <taxon>Eukaryota</taxon>
        <taxon>Metazoa</taxon>
        <taxon>Ecdysozoa</taxon>
        <taxon>Arthropoda</taxon>
        <taxon>Hexapoda</taxon>
        <taxon>Insecta</taxon>
        <taxon>Pterygota</taxon>
        <taxon>Neoptera</taxon>
        <taxon>Paraneoptera</taxon>
        <taxon>Hemiptera</taxon>
        <taxon>Sternorrhyncha</taxon>
        <taxon>Aphidomorpha</taxon>
        <taxon>Aphidoidea</taxon>
        <taxon>Aphididae</taxon>
        <taxon>Aphidini</taxon>
        <taxon>Aphis</taxon>
        <taxon>Aphis</taxon>
    </lineage>
</organism>
<dbReference type="EMBL" id="VYZN01000072">
    <property type="protein sequence ID" value="KAE9524110.1"/>
    <property type="molecule type" value="Genomic_DNA"/>
</dbReference>
<dbReference type="GO" id="GO:0003676">
    <property type="term" value="F:nucleic acid binding"/>
    <property type="evidence" value="ECO:0007669"/>
    <property type="project" value="InterPro"/>
</dbReference>
<dbReference type="SUPFAM" id="SSF57756">
    <property type="entry name" value="Retrovirus zinc finger-like domains"/>
    <property type="match status" value="1"/>
</dbReference>
<name>A0A6G0T0D4_APHGL</name>
<feature type="domain" description="CCHC-type" evidence="2">
    <location>
        <begin position="559"/>
        <end position="575"/>
    </location>
</feature>
<feature type="domain" description="CCHC-type" evidence="2">
    <location>
        <begin position="539"/>
        <end position="555"/>
    </location>
</feature>
<dbReference type="GO" id="GO:0008270">
    <property type="term" value="F:zinc ion binding"/>
    <property type="evidence" value="ECO:0007669"/>
    <property type="project" value="InterPro"/>
</dbReference>
<dbReference type="Proteomes" id="UP000475862">
    <property type="component" value="Unassembled WGS sequence"/>
</dbReference>
<dbReference type="InterPro" id="IPR001878">
    <property type="entry name" value="Znf_CCHC"/>
</dbReference>
<evidence type="ECO:0000256" key="1">
    <source>
        <dbReference type="SAM" id="MobiDB-lite"/>
    </source>
</evidence>
<evidence type="ECO:0000313" key="4">
    <source>
        <dbReference type="Proteomes" id="UP000475862"/>
    </source>
</evidence>
<evidence type="ECO:0000259" key="2">
    <source>
        <dbReference type="SMART" id="SM00343"/>
    </source>
</evidence>
<dbReference type="Gene3D" id="4.10.60.10">
    <property type="entry name" value="Zinc finger, CCHC-type"/>
    <property type="match status" value="1"/>
</dbReference>
<evidence type="ECO:0000313" key="3">
    <source>
        <dbReference type="EMBL" id="KAE9524110.1"/>
    </source>
</evidence>
<dbReference type="Pfam" id="PF00098">
    <property type="entry name" value="zf-CCHC"/>
    <property type="match status" value="1"/>
</dbReference>
<keyword evidence="4" id="KW-1185">Reference proteome</keyword>